<dbReference type="AlphaFoldDB" id="A0A4V5UYA2"/>
<sequence length="166" mass="18339">MTSADTNTGERPTRPETSTADIAIRRAGVDDAACVHHLICGLAENQGHPHAVIASVADLEKMLARPEITYLIAERDGQAIGYVSWLERISFWSGDDYLALDDLYVVDTERGQGVGEQLMRAAADLADGKVIRWEVAETNIAAQRFYERIGATLTPKRICRWQPIAE</sequence>
<keyword evidence="5" id="KW-1185">Reference proteome</keyword>
<evidence type="ECO:0000313" key="4">
    <source>
        <dbReference type="EMBL" id="TKK84043.1"/>
    </source>
</evidence>
<dbReference type="GO" id="GO:0008080">
    <property type="term" value="F:N-acetyltransferase activity"/>
    <property type="evidence" value="ECO:0007669"/>
    <property type="project" value="TreeGrafter"/>
</dbReference>
<dbReference type="PANTHER" id="PTHR10545:SF29">
    <property type="entry name" value="GH14572P-RELATED"/>
    <property type="match status" value="1"/>
</dbReference>
<dbReference type="Proteomes" id="UP000308705">
    <property type="component" value="Unassembled WGS sequence"/>
</dbReference>
<dbReference type="EMBL" id="SZQA01000038">
    <property type="protein sequence ID" value="TKK84043.1"/>
    <property type="molecule type" value="Genomic_DNA"/>
</dbReference>
<feature type="domain" description="N-acetyltransferase" evidence="3">
    <location>
        <begin position="22"/>
        <end position="166"/>
    </location>
</feature>
<comment type="caution">
    <text evidence="4">The sequence shown here is derived from an EMBL/GenBank/DDBJ whole genome shotgun (WGS) entry which is preliminary data.</text>
</comment>
<keyword evidence="1 4" id="KW-0808">Transferase</keyword>
<evidence type="ECO:0000256" key="2">
    <source>
        <dbReference type="ARBA" id="ARBA00023315"/>
    </source>
</evidence>
<dbReference type="OrthoDB" id="9805924at2"/>
<dbReference type="SUPFAM" id="SSF55729">
    <property type="entry name" value="Acyl-CoA N-acyltransferases (Nat)"/>
    <property type="match status" value="1"/>
</dbReference>
<name>A0A4V5UYA2_9ACTN</name>
<dbReference type="CDD" id="cd04301">
    <property type="entry name" value="NAT_SF"/>
    <property type="match status" value="1"/>
</dbReference>
<dbReference type="PANTHER" id="PTHR10545">
    <property type="entry name" value="DIAMINE N-ACETYLTRANSFERASE"/>
    <property type="match status" value="1"/>
</dbReference>
<dbReference type="InterPro" id="IPR000182">
    <property type="entry name" value="GNAT_dom"/>
</dbReference>
<proteinExistence type="predicted"/>
<gene>
    <name evidence="4" type="ORF">FDA94_31445</name>
</gene>
<evidence type="ECO:0000259" key="3">
    <source>
        <dbReference type="PROSITE" id="PS51186"/>
    </source>
</evidence>
<evidence type="ECO:0000313" key="5">
    <source>
        <dbReference type="Proteomes" id="UP000308705"/>
    </source>
</evidence>
<dbReference type="Gene3D" id="3.40.630.30">
    <property type="match status" value="1"/>
</dbReference>
<accession>A0A4V5UYA2</accession>
<dbReference type="InterPro" id="IPR016181">
    <property type="entry name" value="Acyl_CoA_acyltransferase"/>
</dbReference>
<keyword evidence="2" id="KW-0012">Acyltransferase</keyword>
<reference evidence="4 5" key="1">
    <citation type="submission" date="2019-04" db="EMBL/GenBank/DDBJ databases">
        <title>Herbidospora sp. NEAU-GS14.nov., a novel actinomycete isolated from soil.</title>
        <authorList>
            <person name="Han L."/>
        </authorList>
    </citation>
    <scope>NUCLEOTIDE SEQUENCE [LARGE SCALE GENOMIC DNA]</scope>
    <source>
        <strain evidence="4 5">NEAU-GS14</strain>
    </source>
</reference>
<dbReference type="Pfam" id="PF00583">
    <property type="entry name" value="Acetyltransf_1"/>
    <property type="match status" value="1"/>
</dbReference>
<evidence type="ECO:0000256" key="1">
    <source>
        <dbReference type="ARBA" id="ARBA00022679"/>
    </source>
</evidence>
<dbReference type="PROSITE" id="PS51186">
    <property type="entry name" value="GNAT"/>
    <property type="match status" value="1"/>
</dbReference>
<protein>
    <submittedName>
        <fullName evidence="4">GNAT family N-acetyltransferase</fullName>
    </submittedName>
</protein>
<dbReference type="InterPro" id="IPR051016">
    <property type="entry name" value="Diverse_Substrate_AcTransf"/>
</dbReference>
<dbReference type="RefSeq" id="WP_137250690.1">
    <property type="nucleotide sequence ID" value="NZ_SZQA01000038.1"/>
</dbReference>
<organism evidence="4 5">
    <name type="scientific">Herbidospora galbida</name>
    <dbReference type="NCBI Taxonomy" id="2575442"/>
    <lineage>
        <taxon>Bacteria</taxon>
        <taxon>Bacillati</taxon>
        <taxon>Actinomycetota</taxon>
        <taxon>Actinomycetes</taxon>
        <taxon>Streptosporangiales</taxon>
        <taxon>Streptosporangiaceae</taxon>
        <taxon>Herbidospora</taxon>
    </lineage>
</organism>